<dbReference type="Proteomes" id="UP000290289">
    <property type="component" value="Chromosome 3"/>
</dbReference>
<dbReference type="EMBL" id="RDQH01000329">
    <property type="protein sequence ID" value="RXI03785.1"/>
    <property type="molecule type" value="Genomic_DNA"/>
</dbReference>
<protein>
    <submittedName>
        <fullName evidence="1">Uncharacterized protein</fullName>
    </submittedName>
</protein>
<evidence type="ECO:0000313" key="2">
    <source>
        <dbReference type="Proteomes" id="UP000290289"/>
    </source>
</evidence>
<organism evidence="1 2">
    <name type="scientific">Malus domestica</name>
    <name type="common">Apple</name>
    <name type="synonym">Pyrus malus</name>
    <dbReference type="NCBI Taxonomy" id="3750"/>
    <lineage>
        <taxon>Eukaryota</taxon>
        <taxon>Viridiplantae</taxon>
        <taxon>Streptophyta</taxon>
        <taxon>Embryophyta</taxon>
        <taxon>Tracheophyta</taxon>
        <taxon>Spermatophyta</taxon>
        <taxon>Magnoliopsida</taxon>
        <taxon>eudicotyledons</taxon>
        <taxon>Gunneridae</taxon>
        <taxon>Pentapetalae</taxon>
        <taxon>rosids</taxon>
        <taxon>fabids</taxon>
        <taxon>Rosales</taxon>
        <taxon>Rosaceae</taxon>
        <taxon>Amygdaloideae</taxon>
        <taxon>Maleae</taxon>
        <taxon>Malus</taxon>
    </lineage>
</organism>
<proteinExistence type="predicted"/>
<gene>
    <name evidence="1" type="ORF">DVH24_038059</name>
</gene>
<reference evidence="1 2" key="1">
    <citation type="submission" date="2018-10" db="EMBL/GenBank/DDBJ databases">
        <title>A high-quality apple genome assembly.</title>
        <authorList>
            <person name="Hu J."/>
        </authorList>
    </citation>
    <scope>NUCLEOTIDE SEQUENCE [LARGE SCALE GENOMIC DNA]</scope>
    <source>
        <strain evidence="2">cv. HFTH1</strain>
        <tissue evidence="1">Young leaf</tissue>
    </source>
</reference>
<keyword evidence="2" id="KW-1185">Reference proteome</keyword>
<accession>A0A498KD89</accession>
<evidence type="ECO:0000313" key="1">
    <source>
        <dbReference type="EMBL" id="RXI03785.1"/>
    </source>
</evidence>
<sequence>MRHGVMDNECPIERLLSIRVVNKSTFTKRHRITKSYEEEGGNVDRISSTFEPQRKWDGEGYEEGCDPKEKAKIMEKLGDRYSGRTVAKVNKLAYQDTSEGKQD</sequence>
<dbReference type="AlphaFoldDB" id="A0A498KD89"/>
<name>A0A498KD89_MALDO</name>
<comment type="caution">
    <text evidence="1">The sequence shown here is derived from an EMBL/GenBank/DDBJ whole genome shotgun (WGS) entry which is preliminary data.</text>
</comment>